<gene>
    <name evidence="2" type="ordered locus">Mnod_6828</name>
</gene>
<dbReference type="STRING" id="460265.Mnod_6828"/>
<organism evidence="2 3">
    <name type="scientific">Methylobacterium nodulans (strain LMG 21967 / CNCM I-2342 / ORS 2060)</name>
    <dbReference type="NCBI Taxonomy" id="460265"/>
    <lineage>
        <taxon>Bacteria</taxon>
        <taxon>Pseudomonadati</taxon>
        <taxon>Pseudomonadota</taxon>
        <taxon>Alphaproteobacteria</taxon>
        <taxon>Hyphomicrobiales</taxon>
        <taxon>Methylobacteriaceae</taxon>
        <taxon>Methylobacterium</taxon>
    </lineage>
</organism>
<evidence type="ECO:0000313" key="2">
    <source>
        <dbReference type="EMBL" id="ACL61582.1"/>
    </source>
</evidence>
<sequence length="116" mass="13189">MAVYVDQPLFPFGRMVMCHMWADSLDELHAMADRLGLKRAWFQCPPKASWEHYDVSKGVRAKALAFGAIETDRYGAVYFVAQREGRTEVVERIDRVRQQAAEDALAEQLSQVEASP</sequence>
<dbReference type="OrthoDB" id="9808993at2"/>
<name>B8IGA5_METNO</name>
<proteinExistence type="predicted"/>
<dbReference type="InterPro" id="IPR025109">
    <property type="entry name" value="DUF4031"/>
</dbReference>
<dbReference type="EMBL" id="CP001349">
    <property type="protein sequence ID" value="ACL61582.1"/>
    <property type="molecule type" value="Genomic_DNA"/>
</dbReference>
<dbReference type="Proteomes" id="UP000008207">
    <property type="component" value="Chromosome"/>
</dbReference>
<dbReference type="AlphaFoldDB" id="B8IGA5"/>
<dbReference type="KEGG" id="mno:Mnod_6828"/>
<protein>
    <recommendedName>
        <fullName evidence="1">DUF4031 domain-containing protein</fullName>
    </recommendedName>
</protein>
<evidence type="ECO:0000259" key="1">
    <source>
        <dbReference type="Pfam" id="PF13223"/>
    </source>
</evidence>
<dbReference type="eggNOG" id="ENOG50330I8">
    <property type="taxonomic scope" value="Bacteria"/>
</dbReference>
<dbReference type="HOGENOM" id="CLU_165258_0_1_5"/>
<reference evidence="2 3" key="1">
    <citation type="submission" date="2009-01" db="EMBL/GenBank/DDBJ databases">
        <title>Complete sequence of chromosome of Methylobacterium nodulans ORS 2060.</title>
        <authorList>
            <consortium name="US DOE Joint Genome Institute"/>
            <person name="Lucas S."/>
            <person name="Copeland A."/>
            <person name="Lapidus A."/>
            <person name="Glavina del Rio T."/>
            <person name="Dalin E."/>
            <person name="Tice H."/>
            <person name="Bruce D."/>
            <person name="Goodwin L."/>
            <person name="Pitluck S."/>
            <person name="Sims D."/>
            <person name="Brettin T."/>
            <person name="Detter J.C."/>
            <person name="Han C."/>
            <person name="Larimer F."/>
            <person name="Land M."/>
            <person name="Hauser L."/>
            <person name="Kyrpides N."/>
            <person name="Ivanova N."/>
            <person name="Marx C.J."/>
            <person name="Richardson P."/>
        </authorList>
    </citation>
    <scope>NUCLEOTIDE SEQUENCE [LARGE SCALE GENOMIC DNA]</scope>
    <source>
        <strain evidence="3">LMG 21967 / CNCM I-2342 / ORS 2060</strain>
    </source>
</reference>
<accession>B8IGA5</accession>
<feature type="domain" description="DUF4031" evidence="1">
    <location>
        <begin position="3"/>
        <end position="81"/>
    </location>
</feature>
<evidence type="ECO:0000313" key="3">
    <source>
        <dbReference type="Proteomes" id="UP000008207"/>
    </source>
</evidence>
<dbReference type="Pfam" id="PF13223">
    <property type="entry name" value="DUF4031"/>
    <property type="match status" value="1"/>
</dbReference>
<keyword evidence="3" id="KW-1185">Reference proteome</keyword>
<dbReference type="RefSeq" id="WP_015933150.1">
    <property type="nucleotide sequence ID" value="NC_011894.1"/>
</dbReference>